<proteinExistence type="inferred from homology"/>
<organism evidence="18 19">
    <name type="scientific">Plenodomus tracheiphilus IPT5</name>
    <dbReference type="NCBI Taxonomy" id="1408161"/>
    <lineage>
        <taxon>Eukaryota</taxon>
        <taxon>Fungi</taxon>
        <taxon>Dikarya</taxon>
        <taxon>Ascomycota</taxon>
        <taxon>Pezizomycotina</taxon>
        <taxon>Dothideomycetes</taxon>
        <taxon>Pleosporomycetidae</taxon>
        <taxon>Pleosporales</taxon>
        <taxon>Pleosporineae</taxon>
        <taxon>Leptosphaeriaceae</taxon>
        <taxon>Plenodomus</taxon>
    </lineage>
</organism>
<dbReference type="Pfam" id="PF00890">
    <property type="entry name" value="FAD_binding_2"/>
    <property type="match status" value="1"/>
</dbReference>
<keyword evidence="8" id="KW-0274">FAD</keyword>
<dbReference type="InterPro" id="IPR007867">
    <property type="entry name" value="GMC_OxRtase_C"/>
</dbReference>
<dbReference type="AlphaFoldDB" id="A0A6A7AQX3"/>
<evidence type="ECO:0000256" key="5">
    <source>
        <dbReference type="ARBA" id="ARBA00013125"/>
    </source>
</evidence>
<feature type="domain" description="FAD-dependent oxidoreductase 2 FAD-binding" evidence="16">
    <location>
        <begin position="229"/>
        <end position="260"/>
    </location>
</feature>
<dbReference type="GO" id="GO:0046577">
    <property type="term" value="F:long-chain-alcohol oxidase activity"/>
    <property type="evidence" value="ECO:0007669"/>
    <property type="project" value="UniProtKB-EC"/>
</dbReference>
<reference evidence="18" key="1">
    <citation type="submission" date="2020-01" db="EMBL/GenBank/DDBJ databases">
        <authorList>
            <consortium name="DOE Joint Genome Institute"/>
            <person name="Haridas S."/>
            <person name="Albert R."/>
            <person name="Binder M."/>
            <person name="Bloem J."/>
            <person name="Labutti K."/>
            <person name="Salamov A."/>
            <person name="Andreopoulos B."/>
            <person name="Baker S.E."/>
            <person name="Barry K."/>
            <person name="Bills G."/>
            <person name="Bluhm B.H."/>
            <person name="Cannon C."/>
            <person name="Castanera R."/>
            <person name="Culley D.E."/>
            <person name="Daum C."/>
            <person name="Ezra D."/>
            <person name="Gonzalez J.B."/>
            <person name="Henrissat B."/>
            <person name="Kuo A."/>
            <person name="Liang C."/>
            <person name="Lipzen A."/>
            <person name="Lutzoni F."/>
            <person name="Magnuson J."/>
            <person name="Mondo S."/>
            <person name="Nolan M."/>
            <person name="Ohm R."/>
            <person name="Pangilinan J."/>
            <person name="Park H.-J."/>
            <person name="Ramirez L."/>
            <person name="Alfaro M."/>
            <person name="Sun H."/>
            <person name="Tritt A."/>
            <person name="Yoshinaga Y."/>
            <person name="Zwiers L.-H."/>
            <person name="Turgeon B.G."/>
            <person name="Goodwin S.B."/>
            <person name="Spatafora J.W."/>
            <person name="Crous P.W."/>
            <person name="Grigoriev I.V."/>
        </authorList>
    </citation>
    <scope>NUCLEOTIDE SEQUENCE</scope>
    <source>
        <strain evidence="18">IPT5</strain>
    </source>
</reference>
<evidence type="ECO:0000313" key="18">
    <source>
        <dbReference type="EMBL" id="KAF2845700.1"/>
    </source>
</evidence>
<keyword evidence="19" id="KW-1185">Reference proteome</keyword>
<dbReference type="Gene3D" id="3.50.50.60">
    <property type="entry name" value="FAD/NAD(P)-binding domain"/>
    <property type="match status" value="2"/>
</dbReference>
<name>A0A6A7AQX3_9PLEO</name>
<dbReference type="InterPro" id="IPR003953">
    <property type="entry name" value="FAD-dep_OxRdtase_2_FAD-bd"/>
</dbReference>
<evidence type="ECO:0000256" key="3">
    <source>
        <dbReference type="ARBA" id="ARBA00004370"/>
    </source>
</evidence>
<evidence type="ECO:0000256" key="12">
    <source>
        <dbReference type="PIRNR" id="PIRNR028937"/>
    </source>
</evidence>
<comment type="function">
    <text evidence="2">Long-chain fatty alcohol oxidase involved in the omega-oxidation pathway of lipid degradation.</text>
</comment>
<comment type="catalytic activity">
    <reaction evidence="1 12">
        <text>a long-chain primary fatty alcohol + O2 = a long-chain fatty aldehyde + H2O2</text>
        <dbReference type="Rhea" id="RHEA:22756"/>
        <dbReference type="ChEBI" id="CHEBI:15379"/>
        <dbReference type="ChEBI" id="CHEBI:16240"/>
        <dbReference type="ChEBI" id="CHEBI:17176"/>
        <dbReference type="ChEBI" id="CHEBI:77396"/>
        <dbReference type="EC" id="1.1.3.20"/>
    </reaction>
</comment>
<dbReference type="InterPro" id="IPR012400">
    <property type="entry name" value="Long_Oxdase"/>
</dbReference>
<dbReference type="GO" id="GO:0050660">
    <property type="term" value="F:flavin adenine dinucleotide binding"/>
    <property type="evidence" value="ECO:0007669"/>
    <property type="project" value="InterPro"/>
</dbReference>
<feature type="domain" description="Glucose-methanol-choline oxidoreductase N-terminal" evidence="15">
    <location>
        <begin position="277"/>
        <end position="502"/>
    </location>
</feature>
<dbReference type="EMBL" id="MU006343">
    <property type="protein sequence ID" value="KAF2845700.1"/>
    <property type="molecule type" value="Genomic_DNA"/>
</dbReference>
<keyword evidence="6" id="KW-0285">Flavoprotein</keyword>
<feature type="compositionally biased region" description="Pro residues" evidence="14">
    <location>
        <begin position="18"/>
        <end position="28"/>
    </location>
</feature>
<dbReference type="PANTHER" id="PTHR46056">
    <property type="entry name" value="LONG-CHAIN-ALCOHOL OXIDASE"/>
    <property type="match status" value="1"/>
</dbReference>
<dbReference type="InterPro" id="IPR000172">
    <property type="entry name" value="GMC_OxRdtase_N"/>
</dbReference>
<evidence type="ECO:0000256" key="14">
    <source>
        <dbReference type="SAM" id="MobiDB-lite"/>
    </source>
</evidence>
<evidence type="ECO:0000256" key="6">
    <source>
        <dbReference type="ARBA" id="ARBA00022630"/>
    </source>
</evidence>
<evidence type="ECO:0000256" key="10">
    <source>
        <dbReference type="ARBA" id="ARBA00023002"/>
    </source>
</evidence>
<sequence>MAALSTTRNSAPVSPKATPLPPLPPDDPLTPAQWKTLLAILDAVVPAIKPASTANPQNELAVPDIEYSTAVSRLKGLVPNDDVDAEDAVKEYLEDYASKNPLFRQQLQRLFGVYMPHSQRKELCMVLSVLNTRAGSLALTGYLTPISEQPIHIRESILQSWAKARLAPLRTIHRSLTILSKQTWIQITPTIRRVIGVPRVPTGMRPGKGFDYEFIQFPPGETPEVMETDVVIVGSGCGGGVAAKNLTEAGQRVIVVEKAYHWTPDHFPMSEINGWNHLFMSGAFITSDDSSLSIVAGQAWGGGGTVNWSASLQTQGFVRREWAARGLPFFTSAEFQESLDKVCARMGVSSNYIKQNRGNEILLEGARKLGWSHKVVPQNTGGHQHDCGYCNFGCGSCEKQGPIVSYLPDAARAGAQFIEGFHAERVVFSNKNGKKVASGVLGTWVSRDIHGGVAGSPLVRRKVLIKAKRVIVSAGTMQSPLLLLRSGLSNSQIGRNLYVHPVAMLGAIHNSDVKPWEGAILTAVVGEYENLDGKGHGAKLEATNMAPSSWLVLLDWKSALSYRLDAARFKHMAGYISIARDRDSGRVYPDPVDGRVRFHYSPSKFDKKSILEGLIALAKIQYVEGATEIFTMLPGMPSFIRDASISSTDGINDARFQAWLERLRSTGFAKEVLFVSAHQMGTCRMSGAEKDGVVDPWGRVWGTEGLYVADASVFPSASGVNPMVTIMAISDWISRGIARGLEKEEGRARL</sequence>
<dbReference type="PIRSF" id="PIRSF028937">
    <property type="entry name" value="Lg_Ch_AO"/>
    <property type="match status" value="1"/>
</dbReference>
<keyword evidence="11" id="KW-0472">Membrane</keyword>
<evidence type="ECO:0000259" key="17">
    <source>
        <dbReference type="Pfam" id="PF05199"/>
    </source>
</evidence>
<evidence type="ECO:0000259" key="16">
    <source>
        <dbReference type="Pfam" id="PF00890"/>
    </source>
</evidence>
<keyword evidence="7" id="KW-0812">Transmembrane</keyword>
<evidence type="ECO:0000256" key="4">
    <source>
        <dbReference type="ARBA" id="ARBA00010790"/>
    </source>
</evidence>
<feature type="domain" description="Glucose-methanol-choline oxidoreductase C-terminal" evidence="17">
    <location>
        <begin position="594"/>
        <end position="729"/>
    </location>
</feature>
<dbReference type="GO" id="GO:0016020">
    <property type="term" value="C:membrane"/>
    <property type="evidence" value="ECO:0007669"/>
    <property type="project" value="UniProtKB-SubCell"/>
</dbReference>
<feature type="active site" description="Proton acceptor" evidence="13">
    <location>
        <position position="678"/>
    </location>
</feature>
<evidence type="ECO:0000256" key="9">
    <source>
        <dbReference type="ARBA" id="ARBA00022989"/>
    </source>
</evidence>
<evidence type="ECO:0000256" key="11">
    <source>
        <dbReference type="ARBA" id="ARBA00023136"/>
    </source>
</evidence>
<dbReference type="Pfam" id="PF05199">
    <property type="entry name" value="GMC_oxred_C"/>
    <property type="match status" value="1"/>
</dbReference>
<evidence type="ECO:0000259" key="15">
    <source>
        <dbReference type="Pfam" id="PF00732"/>
    </source>
</evidence>
<evidence type="ECO:0000256" key="13">
    <source>
        <dbReference type="PIRSR" id="PIRSR028937-1"/>
    </source>
</evidence>
<dbReference type="EC" id="1.1.3.20" evidence="5 12"/>
<feature type="compositionally biased region" description="Polar residues" evidence="14">
    <location>
        <begin position="1"/>
        <end position="12"/>
    </location>
</feature>
<feature type="region of interest" description="Disordered" evidence="14">
    <location>
        <begin position="1"/>
        <end position="28"/>
    </location>
</feature>
<accession>A0A6A7AQX3</accession>
<keyword evidence="10 12" id="KW-0560">Oxidoreductase</keyword>
<dbReference type="PANTHER" id="PTHR46056:SF12">
    <property type="entry name" value="LONG-CHAIN-ALCOHOL OXIDASE"/>
    <property type="match status" value="1"/>
</dbReference>
<dbReference type="Pfam" id="PF00732">
    <property type="entry name" value="GMC_oxred_N"/>
    <property type="match status" value="1"/>
</dbReference>
<dbReference type="OrthoDB" id="269227at2759"/>
<keyword evidence="9" id="KW-1133">Transmembrane helix</keyword>
<evidence type="ECO:0000256" key="1">
    <source>
        <dbReference type="ARBA" id="ARBA00000920"/>
    </source>
</evidence>
<evidence type="ECO:0000313" key="19">
    <source>
        <dbReference type="Proteomes" id="UP000799423"/>
    </source>
</evidence>
<evidence type="ECO:0000256" key="8">
    <source>
        <dbReference type="ARBA" id="ARBA00022827"/>
    </source>
</evidence>
<dbReference type="SUPFAM" id="SSF51905">
    <property type="entry name" value="FAD/NAD(P)-binding domain"/>
    <property type="match status" value="1"/>
</dbReference>
<evidence type="ECO:0000256" key="7">
    <source>
        <dbReference type="ARBA" id="ARBA00022692"/>
    </source>
</evidence>
<evidence type="ECO:0000256" key="2">
    <source>
        <dbReference type="ARBA" id="ARBA00003842"/>
    </source>
</evidence>
<dbReference type="InterPro" id="IPR036188">
    <property type="entry name" value="FAD/NAD-bd_sf"/>
</dbReference>
<comment type="subcellular location">
    <subcellularLocation>
        <location evidence="3">Membrane</location>
    </subcellularLocation>
</comment>
<dbReference type="Proteomes" id="UP000799423">
    <property type="component" value="Unassembled WGS sequence"/>
</dbReference>
<gene>
    <name evidence="18" type="ORF">T440DRAFT_260296</name>
</gene>
<protein>
    <recommendedName>
        <fullName evidence="5 12">Long-chain-alcohol oxidase</fullName>
        <ecNumber evidence="5 12">1.1.3.20</ecNumber>
    </recommendedName>
</protein>
<comment type="similarity">
    <text evidence="4 12">Belongs to the GMC oxidoreductase family.</text>
</comment>